<feature type="non-terminal residue" evidence="1">
    <location>
        <position position="111"/>
    </location>
</feature>
<gene>
    <name evidence="1" type="ORF">SARC_13029</name>
</gene>
<dbReference type="Proteomes" id="UP000054560">
    <property type="component" value="Unassembled WGS sequence"/>
</dbReference>
<keyword evidence="2" id="KW-1185">Reference proteome</keyword>
<dbReference type="GeneID" id="25913533"/>
<accession>A0A0L0FD66</accession>
<reference evidence="1 2" key="1">
    <citation type="submission" date="2011-02" db="EMBL/GenBank/DDBJ databases">
        <title>The Genome Sequence of Sphaeroforma arctica JP610.</title>
        <authorList>
            <consortium name="The Broad Institute Genome Sequencing Platform"/>
            <person name="Russ C."/>
            <person name="Cuomo C."/>
            <person name="Young S.K."/>
            <person name="Zeng Q."/>
            <person name="Gargeya S."/>
            <person name="Alvarado L."/>
            <person name="Berlin A."/>
            <person name="Chapman S.B."/>
            <person name="Chen Z."/>
            <person name="Freedman E."/>
            <person name="Gellesch M."/>
            <person name="Goldberg J."/>
            <person name="Griggs A."/>
            <person name="Gujja S."/>
            <person name="Heilman E."/>
            <person name="Heiman D."/>
            <person name="Howarth C."/>
            <person name="Mehta T."/>
            <person name="Neiman D."/>
            <person name="Pearson M."/>
            <person name="Roberts A."/>
            <person name="Saif S."/>
            <person name="Shea T."/>
            <person name="Shenoy N."/>
            <person name="Sisk P."/>
            <person name="Stolte C."/>
            <person name="Sykes S."/>
            <person name="White J."/>
            <person name="Yandava C."/>
            <person name="Burger G."/>
            <person name="Gray M.W."/>
            <person name="Holland P.W.H."/>
            <person name="King N."/>
            <person name="Lang F.B.F."/>
            <person name="Roger A.J."/>
            <person name="Ruiz-Trillo I."/>
            <person name="Haas B."/>
            <person name="Nusbaum C."/>
            <person name="Birren B."/>
        </authorList>
    </citation>
    <scope>NUCLEOTIDE SEQUENCE [LARGE SCALE GENOMIC DNA]</scope>
    <source>
        <strain evidence="1 2">JP610</strain>
    </source>
</reference>
<dbReference type="RefSeq" id="XP_014148323.1">
    <property type="nucleotide sequence ID" value="XM_014292848.1"/>
</dbReference>
<dbReference type="EMBL" id="KQ244425">
    <property type="protein sequence ID" value="KNC74421.1"/>
    <property type="molecule type" value="Genomic_DNA"/>
</dbReference>
<sequence length="111" mass="12485">MVKQKAVVLMGGDSDNLWARSEYIDLVRTKVVYTGLGEGQATEKVRILKQAITQDIPVSLQGRMLPAIRVDPDWLVAYTRLYADVWSKFRKGEKASAVASFARSPRQDTEK</sequence>
<evidence type="ECO:0000313" key="1">
    <source>
        <dbReference type="EMBL" id="KNC74421.1"/>
    </source>
</evidence>
<dbReference type="AlphaFoldDB" id="A0A0L0FD66"/>
<name>A0A0L0FD66_9EUKA</name>
<evidence type="ECO:0000313" key="2">
    <source>
        <dbReference type="Proteomes" id="UP000054560"/>
    </source>
</evidence>
<protein>
    <submittedName>
        <fullName evidence="1">Uncharacterized protein</fullName>
    </submittedName>
</protein>
<proteinExistence type="predicted"/>
<organism evidence="1 2">
    <name type="scientific">Sphaeroforma arctica JP610</name>
    <dbReference type="NCBI Taxonomy" id="667725"/>
    <lineage>
        <taxon>Eukaryota</taxon>
        <taxon>Ichthyosporea</taxon>
        <taxon>Ichthyophonida</taxon>
        <taxon>Sphaeroforma</taxon>
    </lineage>
</organism>